<proteinExistence type="predicted"/>
<feature type="chain" id="PRO_5045196052" evidence="3">
    <location>
        <begin position="20"/>
        <end position="456"/>
    </location>
</feature>
<protein>
    <submittedName>
        <fullName evidence="4">Uncharacterized protein</fullName>
    </submittedName>
</protein>
<evidence type="ECO:0000256" key="3">
    <source>
        <dbReference type="SAM" id="SignalP"/>
    </source>
</evidence>
<gene>
    <name evidence="4" type="ORF">CVLEPA_LOCUS9955</name>
</gene>
<dbReference type="Proteomes" id="UP001642483">
    <property type="component" value="Unassembled WGS sequence"/>
</dbReference>
<feature type="region of interest" description="Disordered" evidence="1">
    <location>
        <begin position="138"/>
        <end position="190"/>
    </location>
</feature>
<sequence length="456" mass="49291">MIEKLLPAILLTTAGCVRALPVAAESPNPCPGVVPNEMGRVVDIFEVDGERRQCCLAPPGKYIEALCDGTDMTSTVTRSCPFDPNDPTNQTYMDETAHSNRRCHKAVVECPTGMYRVAGSRTFPARCQCNEGTFNTRDKACRGHKAPPSTSTPSTSTPSTTISSTSSTSPTTVATTTLQTTTSVDDKEPSTSVVEAMGAIMPMPPDDSLSGASSHVLTAIIVPAIIVIVFVVAAVCYRHLRSTEGCSKNGEKSSEQRCQVKPLLKRSRDYVIDGAHQEGNSSSIICDSSTSESIEMTTDSAATMEIVKTYQEPASEARRPKHSKAGVEPDTNDSDGGSGLRGGQQDVDEVLDTGQCPPTLDSMISRLEVDELEGLNKDDVRKFGRSFKLNDVELNELELKQDGRVQASPTLYLASCIKRIRFKQGKAFTPQKLIGYFRKHDLLSLVEFLEAGNPLN</sequence>
<evidence type="ECO:0000313" key="5">
    <source>
        <dbReference type="Proteomes" id="UP001642483"/>
    </source>
</evidence>
<comment type="caution">
    <text evidence="4">The sequence shown here is derived from an EMBL/GenBank/DDBJ whole genome shotgun (WGS) entry which is preliminary data.</text>
</comment>
<evidence type="ECO:0000256" key="2">
    <source>
        <dbReference type="SAM" id="Phobius"/>
    </source>
</evidence>
<feature type="region of interest" description="Disordered" evidence="1">
    <location>
        <begin position="311"/>
        <end position="345"/>
    </location>
</feature>
<accession>A0ABP0FJ47</accession>
<evidence type="ECO:0000256" key="1">
    <source>
        <dbReference type="SAM" id="MobiDB-lite"/>
    </source>
</evidence>
<dbReference type="PROSITE" id="PS51257">
    <property type="entry name" value="PROKAR_LIPOPROTEIN"/>
    <property type="match status" value="1"/>
</dbReference>
<feature type="compositionally biased region" description="Low complexity" evidence="1">
    <location>
        <begin position="147"/>
        <end position="183"/>
    </location>
</feature>
<feature type="transmembrane region" description="Helical" evidence="2">
    <location>
        <begin position="216"/>
        <end position="237"/>
    </location>
</feature>
<keyword evidence="2" id="KW-1133">Transmembrane helix</keyword>
<reference evidence="4 5" key="1">
    <citation type="submission" date="2024-02" db="EMBL/GenBank/DDBJ databases">
        <authorList>
            <person name="Daric V."/>
            <person name="Darras S."/>
        </authorList>
    </citation>
    <scope>NUCLEOTIDE SEQUENCE [LARGE SCALE GENOMIC DNA]</scope>
</reference>
<keyword evidence="5" id="KW-1185">Reference proteome</keyword>
<keyword evidence="2" id="KW-0812">Transmembrane</keyword>
<dbReference type="EMBL" id="CAWYQH010000068">
    <property type="protein sequence ID" value="CAK8679703.1"/>
    <property type="molecule type" value="Genomic_DNA"/>
</dbReference>
<organism evidence="4 5">
    <name type="scientific">Clavelina lepadiformis</name>
    <name type="common">Light-bulb sea squirt</name>
    <name type="synonym">Ascidia lepadiformis</name>
    <dbReference type="NCBI Taxonomy" id="159417"/>
    <lineage>
        <taxon>Eukaryota</taxon>
        <taxon>Metazoa</taxon>
        <taxon>Chordata</taxon>
        <taxon>Tunicata</taxon>
        <taxon>Ascidiacea</taxon>
        <taxon>Aplousobranchia</taxon>
        <taxon>Clavelinidae</taxon>
        <taxon>Clavelina</taxon>
    </lineage>
</organism>
<feature type="signal peptide" evidence="3">
    <location>
        <begin position="1"/>
        <end position="19"/>
    </location>
</feature>
<keyword evidence="3" id="KW-0732">Signal</keyword>
<name>A0ABP0FJ47_CLALP</name>
<evidence type="ECO:0000313" key="4">
    <source>
        <dbReference type="EMBL" id="CAK8679703.1"/>
    </source>
</evidence>
<keyword evidence="2" id="KW-0472">Membrane</keyword>